<dbReference type="GO" id="GO:0016020">
    <property type="term" value="C:membrane"/>
    <property type="evidence" value="ECO:0007669"/>
    <property type="project" value="TreeGrafter"/>
</dbReference>
<evidence type="ECO:0000313" key="2">
    <source>
        <dbReference type="EMBL" id="MBB4933495.1"/>
    </source>
</evidence>
<dbReference type="PANTHER" id="PTHR43798:SF5">
    <property type="entry name" value="MONOACYLGLYCEROL LIPASE ABHD6"/>
    <property type="match status" value="1"/>
</dbReference>
<sequence length="262" mass="27435">MQTFTASDGTAIAYRLWERSSDLPLVVLHHGFISDAHVNWVGPGIVDALLTSGRRVAAIDARGHGASDKPHDPESYGEARMADDLAQLIDILDEPTVDLVGYSTGAVVSLILATRDPRVRRLAIGGVGAAVAEFGGVDTRVLHGPTLAEALTTAEPERITDYVAAAFRTFADAIDGDRKALAAQAMAMHDSPLPLGSITAPALILAGAEDKLAAHPDVLAKAIPGAAVRLIDGDHLGILREPAFVSTLTEFLNRSPAPHPVG</sequence>
<dbReference type="Gene3D" id="3.40.50.1820">
    <property type="entry name" value="alpha/beta hydrolase"/>
    <property type="match status" value="1"/>
</dbReference>
<dbReference type="InterPro" id="IPR029058">
    <property type="entry name" value="AB_hydrolase_fold"/>
</dbReference>
<accession>A0A7W7W585</accession>
<dbReference type="RefSeq" id="WP_184581094.1">
    <property type="nucleotide sequence ID" value="NZ_JACHJT010000001.1"/>
</dbReference>
<dbReference type="Proteomes" id="UP000523007">
    <property type="component" value="Unassembled WGS sequence"/>
</dbReference>
<dbReference type="AlphaFoldDB" id="A0A7W7W585"/>
<dbReference type="PANTHER" id="PTHR43798">
    <property type="entry name" value="MONOACYLGLYCEROL LIPASE"/>
    <property type="match status" value="1"/>
</dbReference>
<reference evidence="2 3" key="1">
    <citation type="submission" date="2020-08" db="EMBL/GenBank/DDBJ databases">
        <title>Sequencing the genomes of 1000 actinobacteria strains.</title>
        <authorList>
            <person name="Klenk H.-P."/>
        </authorList>
    </citation>
    <scope>NUCLEOTIDE SEQUENCE [LARGE SCALE GENOMIC DNA]</scope>
    <source>
        <strain evidence="2 3">DSM 102030</strain>
    </source>
</reference>
<dbReference type="InterPro" id="IPR050266">
    <property type="entry name" value="AB_hydrolase_sf"/>
</dbReference>
<comment type="caution">
    <text evidence="2">The sequence shown here is derived from an EMBL/GenBank/DDBJ whole genome shotgun (WGS) entry which is preliminary data.</text>
</comment>
<protein>
    <submittedName>
        <fullName evidence="2">Pimeloyl-ACP methyl ester carboxylesterase</fullName>
    </submittedName>
</protein>
<dbReference type="Pfam" id="PF00561">
    <property type="entry name" value="Abhydrolase_1"/>
    <property type="match status" value="1"/>
</dbReference>
<organism evidence="2 3">
    <name type="scientific">Lipingzhangella halophila</name>
    <dbReference type="NCBI Taxonomy" id="1783352"/>
    <lineage>
        <taxon>Bacteria</taxon>
        <taxon>Bacillati</taxon>
        <taxon>Actinomycetota</taxon>
        <taxon>Actinomycetes</taxon>
        <taxon>Streptosporangiales</taxon>
        <taxon>Nocardiopsidaceae</taxon>
        <taxon>Lipingzhangella</taxon>
    </lineage>
</organism>
<dbReference type="InterPro" id="IPR000073">
    <property type="entry name" value="AB_hydrolase_1"/>
</dbReference>
<evidence type="ECO:0000313" key="3">
    <source>
        <dbReference type="Proteomes" id="UP000523007"/>
    </source>
</evidence>
<keyword evidence="3" id="KW-1185">Reference proteome</keyword>
<proteinExistence type="predicted"/>
<evidence type="ECO:0000259" key="1">
    <source>
        <dbReference type="Pfam" id="PF00561"/>
    </source>
</evidence>
<gene>
    <name evidence="2" type="ORF">F4561_004315</name>
</gene>
<dbReference type="GO" id="GO:0047372">
    <property type="term" value="F:monoacylglycerol lipase activity"/>
    <property type="evidence" value="ECO:0007669"/>
    <property type="project" value="TreeGrafter"/>
</dbReference>
<dbReference type="EMBL" id="JACHJT010000001">
    <property type="protein sequence ID" value="MBB4933495.1"/>
    <property type="molecule type" value="Genomic_DNA"/>
</dbReference>
<dbReference type="GO" id="GO:0046464">
    <property type="term" value="P:acylglycerol catabolic process"/>
    <property type="evidence" value="ECO:0007669"/>
    <property type="project" value="TreeGrafter"/>
</dbReference>
<name>A0A7W7W585_9ACTN</name>
<dbReference type="SUPFAM" id="SSF53474">
    <property type="entry name" value="alpha/beta-Hydrolases"/>
    <property type="match status" value="1"/>
</dbReference>
<feature type="domain" description="AB hydrolase-1" evidence="1">
    <location>
        <begin position="24"/>
        <end position="123"/>
    </location>
</feature>